<dbReference type="RefSeq" id="XP_067712846.1">
    <property type="nucleotide sequence ID" value="XM_067856745.1"/>
</dbReference>
<keyword evidence="1" id="KW-0269">Exonuclease</keyword>
<dbReference type="Proteomes" id="UP001497744">
    <property type="component" value="Unassembled WGS sequence"/>
</dbReference>
<keyword evidence="1" id="KW-0378">Hydrolase</keyword>
<protein>
    <submittedName>
        <fullName evidence="1">Exonuclease subunit SbcC</fullName>
    </submittedName>
</protein>
<reference evidence="1 2" key="1">
    <citation type="submission" date="2021-06" db="EMBL/GenBank/DDBJ databases">
        <title>Genome sequence of Babesia caballi.</title>
        <authorList>
            <person name="Yamagishi J."/>
            <person name="Kidaka T."/>
            <person name="Ochi A."/>
        </authorList>
    </citation>
    <scope>NUCLEOTIDE SEQUENCE [LARGE SCALE GENOMIC DNA]</scope>
    <source>
        <strain evidence="1">USDA-D6B2</strain>
    </source>
</reference>
<dbReference type="EMBL" id="BPLF01000001">
    <property type="protein sequence ID" value="GIX60775.1"/>
    <property type="molecule type" value="Genomic_DNA"/>
</dbReference>
<accession>A0AAV4LLN6</accession>
<sequence length="461" mass="49792">MPRLRGHYRDEGHEHVDGLDSAVLVGVGVLIRRLQKVHQVVRLRLSDHGRGLAAGGDHVLERLDEVDEGVEVYLMSLVAQHVHHVVEDAVALGVRDRASVVAALLQNGNLDAVEELGELEQALVVGRQALDEGKIDAQVVASHRAGRGLVSMVIEVATAGLENRHAVLHVLDTVEAFEGRRPEANMRRVLRHEQDGELGGAAPGSELDELLQKRPDDEHAVARGGSPDEADVDGLVKAFGDDVLHAVDRLLRREDGGQQYLQLGRDVALPAEGELRQVRRLAGVVAALVDVPERPGNVLDVVGVQKSAVLKVDEEDEGDGLNPRRLDGGHEQAQRLHHAADQRNGVRVVKDAFQHVRLAGLHGADLLSEGVAEPRRRHAERRGRPGQDYVDLVPEVVLLGGQRVGVARGVVVGVEHAQQEKDVEVAALAEQGEAVVLLGGEVLGDELAQERLLVAVVFRVP</sequence>
<keyword evidence="1" id="KW-0540">Nuclease</keyword>
<name>A0AAV4LLN6_BABCB</name>
<dbReference type="AlphaFoldDB" id="A0AAV4LLN6"/>
<comment type="caution">
    <text evidence="1">The sequence shown here is derived from an EMBL/GenBank/DDBJ whole genome shotgun (WGS) entry which is preliminary data.</text>
</comment>
<proteinExistence type="predicted"/>
<keyword evidence="2" id="KW-1185">Reference proteome</keyword>
<organism evidence="1 2">
    <name type="scientific">Babesia caballi</name>
    <dbReference type="NCBI Taxonomy" id="5871"/>
    <lineage>
        <taxon>Eukaryota</taxon>
        <taxon>Sar</taxon>
        <taxon>Alveolata</taxon>
        <taxon>Apicomplexa</taxon>
        <taxon>Aconoidasida</taxon>
        <taxon>Piroplasmida</taxon>
        <taxon>Babesiidae</taxon>
        <taxon>Babesia</taxon>
    </lineage>
</organism>
<evidence type="ECO:0000313" key="1">
    <source>
        <dbReference type="EMBL" id="GIX60775.1"/>
    </source>
</evidence>
<evidence type="ECO:0000313" key="2">
    <source>
        <dbReference type="Proteomes" id="UP001497744"/>
    </source>
</evidence>
<dbReference type="GeneID" id="94192258"/>
<dbReference type="GO" id="GO:0004527">
    <property type="term" value="F:exonuclease activity"/>
    <property type="evidence" value="ECO:0007669"/>
    <property type="project" value="UniProtKB-KW"/>
</dbReference>
<gene>
    <name evidence="1" type="ORF">BcabD6B2_02100</name>
</gene>